<feature type="region of interest" description="Disordered" evidence="4">
    <location>
        <begin position="1"/>
        <end position="41"/>
    </location>
</feature>
<gene>
    <name evidence="5" type="ORF">DGYR_LOCUS1902</name>
</gene>
<comment type="subcellular location">
    <subcellularLocation>
        <location evidence="1">Nucleus</location>
        <location evidence="1">Nucleolus</location>
    </subcellularLocation>
</comment>
<dbReference type="Proteomes" id="UP000549394">
    <property type="component" value="Unassembled WGS sequence"/>
</dbReference>
<dbReference type="InterPro" id="IPR008999">
    <property type="entry name" value="Actin-crosslinking"/>
</dbReference>
<keyword evidence="6" id="KW-1185">Reference proteome</keyword>
<dbReference type="GO" id="GO:0005730">
    <property type="term" value="C:nucleolus"/>
    <property type="evidence" value="ECO:0007669"/>
    <property type="project" value="UniProtKB-SubCell"/>
</dbReference>
<dbReference type="CDD" id="cd23338">
    <property type="entry name" value="beta-trefoil_FSCN_FRG1"/>
    <property type="match status" value="1"/>
</dbReference>
<evidence type="ECO:0000256" key="3">
    <source>
        <dbReference type="ARBA" id="ARBA00023242"/>
    </source>
</evidence>
<dbReference type="OrthoDB" id="5539371at2759"/>
<keyword evidence="3" id="KW-0539">Nucleus</keyword>
<evidence type="ECO:0000313" key="5">
    <source>
        <dbReference type="EMBL" id="CAD5112832.1"/>
    </source>
</evidence>
<organism evidence="5 6">
    <name type="scientific">Dimorphilus gyrociliatus</name>
    <dbReference type="NCBI Taxonomy" id="2664684"/>
    <lineage>
        <taxon>Eukaryota</taxon>
        <taxon>Metazoa</taxon>
        <taxon>Spiralia</taxon>
        <taxon>Lophotrochozoa</taxon>
        <taxon>Annelida</taxon>
        <taxon>Polychaeta</taxon>
        <taxon>Polychaeta incertae sedis</taxon>
        <taxon>Dinophilidae</taxon>
        <taxon>Dimorphilus</taxon>
    </lineage>
</organism>
<dbReference type="GO" id="GO:0071013">
    <property type="term" value="C:catalytic step 2 spliceosome"/>
    <property type="evidence" value="ECO:0007669"/>
    <property type="project" value="TreeGrafter"/>
</dbReference>
<dbReference type="AlphaFoldDB" id="A0A7I8VBW5"/>
<dbReference type="SUPFAM" id="SSF50405">
    <property type="entry name" value="Actin-crosslinking proteins"/>
    <property type="match status" value="1"/>
</dbReference>
<feature type="compositionally biased region" description="Basic residues" evidence="4">
    <location>
        <begin position="21"/>
        <end position="30"/>
    </location>
</feature>
<dbReference type="GO" id="GO:0051015">
    <property type="term" value="F:actin filament binding"/>
    <property type="evidence" value="ECO:0007669"/>
    <property type="project" value="TreeGrafter"/>
</dbReference>
<dbReference type="Gene3D" id="2.80.10.50">
    <property type="match status" value="1"/>
</dbReference>
<dbReference type="Pfam" id="PF06229">
    <property type="entry name" value="FRG1"/>
    <property type="match status" value="1"/>
</dbReference>
<evidence type="ECO:0000256" key="4">
    <source>
        <dbReference type="SAM" id="MobiDB-lite"/>
    </source>
</evidence>
<comment type="caution">
    <text evidence="5">The sequence shown here is derived from an EMBL/GenBank/DDBJ whole genome shotgun (WGS) entry which is preliminary data.</text>
</comment>
<sequence length="265" mass="29975">MADYQLLKRGKLNLKNDSTSKKKHKRKKKRKNDDSDKDNVLTSTDTLRHGGWWIIDEFEQIVGNVALEFHVKSMSYAEAQDNGLFKLGYQTDSGEEPKEEGILTAMKIGETKIALKSGFGKYLGLEKTGIVSARADAIGRNEQWEPVFQEGKTALIGPNGCFLGVDEVGTLQCLSRSAGEDEYLSIRTNNTRVKKSKKDLPIEEMSASLKDTEVNYVKKFQSFQDRRLKINKEDTSALDQASEKGNLHEVLLDRREKMKSDKFCK</sequence>
<evidence type="ECO:0000256" key="2">
    <source>
        <dbReference type="ARBA" id="ARBA00010878"/>
    </source>
</evidence>
<dbReference type="EMBL" id="CAJFCJ010000003">
    <property type="protein sequence ID" value="CAD5112832.1"/>
    <property type="molecule type" value="Genomic_DNA"/>
</dbReference>
<evidence type="ECO:0000313" key="6">
    <source>
        <dbReference type="Proteomes" id="UP000549394"/>
    </source>
</evidence>
<protein>
    <submittedName>
        <fullName evidence="5">DgyrCDS2043</fullName>
    </submittedName>
</protein>
<dbReference type="PANTHER" id="PTHR12928:SF0">
    <property type="entry name" value="FSHD REGION GENE 1"/>
    <property type="match status" value="1"/>
</dbReference>
<dbReference type="PANTHER" id="PTHR12928">
    <property type="entry name" value="FRG1 PROTEIN"/>
    <property type="match status" value="1"/>
</dbReference>
<name>A0A7I8VBW5_9ANNE</name>
<proteinExistence type="inferred from homology"/>
<dbReference type="InterPro" id="IPR010414">
    <property type="entry name" value="FRG1"/>
</dbReference>
<reference evidence="5 6" key="1">
    <citation type="submission" date="2020-08" db="EMBL/GenBank/DDBJ databases">
        <authorList>
            <person name="Hejnol A."/>
        </authorList>
    </citation>
    <scope>NUCLEOTIDE SEQUENCE [LARGE SCALE GENOMIC DNA]</scope>
</reference>
<evidence type="ECO:0000256" key="1">
    <source>
        <dbReference type="ARBA" id="ARBA00004604"/>
    </source>
</evidence>
<dbReference type="GO" id="GO:0055120">
    <property type="term" value="C:striated muscle dense body"/>
    <property type="evidence" value="ECO:0007669"/>
    <property type="project" value="TreeGrafter"/>
</dbReference>
<comment type="similarity">
    <text evidence="2">Belongs to the FRG1 family.</text>
</comment>
<accession>A0A7I8VBW5</accession>